<dbReference type="OrthoDB" id="5544992at2759"/>
<sequence length="597" mass="67221">MDTVGSTGSKQSKNHGVSYGLHSSDQPGVSLVNVMLDGRNYLSWSIAVRTALEAKKKVGFIDGTIKAPEDQEEYAEWKSVDSMIKSWIVNSIANEISDTFVYCHTSKALWDILEERFGVSNAPRLYQVQRQTNLLRQGGDSITVYYNKIHKCWDELDRIMPTPTCTCGKCTCDMKRKVADIMASTKLLQFLMGLNPIYDVVRTQILNLDPLPPVNKAFHMVVTDEAQREVNMTCSGPAEDNSAMAVKAFQTKNEGNGFKRKDSSKKDKFCDHCKVNGHTRETCFKIHGYPEWFKELREKRAGKKPVAAVAQDSSTKDTPITQESDLSSKGELANAISYLLKEVQRLGKGKASSSKDEQVNFANLYDFAGKALNQNLFKFTYDHWIIDTGATTHMCCNKDLMFDLELITKNRTVHLPDKSTKQVHSMGKEQKSNHLLAKGRELGGLYYLDKGDSPKCDRNLCLKWKDLPLPNVPINADLGTSTAQNPLDIRNEPAAAHETLPQEPMDNDNSLEDHGQIPELVQDQHEDTRPNKKESQVVVHRDELTKRQSRLPKKSVSEGEGIRVKVKMTKEEASRLLAKYRGGGVLEFKDVKHFLLF</sequence>
<feature type="domain" description="Retrotransposon Copia-like N-terminal" evidence="2">
    <location>
        <begin position="22"/>
        <end position="69"/>
    </location>
</feature>
<feature type="compositionally biased region" description="Basic and acidic residues" evidence="1">
    <location>
        <begin position="520"/>
        <end position="546"/>
    </location>
</feature>
<feature type="domain" description="Retrovirus-related Pol polyprotein from transposon TNT 1-94-like beta-barrel" evidence="3">
    <location>
        <begin position="384"/>
        <end position="428"/>
    </location>
</feature>
<feature type="region of interest" description="Disordered" evidence="1">
    <location>
        <begin position="520"/>
        <end position="556"/>
    </location>
</feature>
<dbReference type="AlphaFoldDB" id="A0A834TES7"/>
<feature type="compositionally biased region" description="Polar residues" evidence="1">
    <location>
        <begin position="311"/>
        <end position="326"/>
    </location>
</feature>
<dbReference type="Proteomes" id="UP000634136">
    <property type="component" value="Unassembled WGS sequence"/>
</dbReference>
<accession>A0A834TES7</accession>
<gene>
    <name evidence="5" type="ORF">G2W53_029833</name>
</gene>
<name>A0A834TES7_9FABA</name>
<evidence type="ECO:0000259" key="4">
    <source>
        <dbReference type="Pfam" id="PF25418"/>
    </source>
</evidence>
<evidence type="ECO:0000313" key="5">
    <source>
        <dbReference type="EMBL" id="KAF7815864.1"/>
    </source>
</evidence>
<dbReference type="InterPro" id="IPR057212">
    <property type="entry name" value="DUF7890"/>
</dbReference>
<feature type="region of interest" description="Disordered" evidence="1">
    <location>
        <begin position="304"/>
        <end position="326"/>
    </location>
</feature>
<keyword evidence="6" id="KW-1185">Reference proteome</keyword>
<dbReference type="EMBL" id="JAAIUW010000009">
    <property type="protein sequence ID" value="KAF7815864.1"/>
    <property type="molecule type" value="Genomic_DNA"/>
</dbReference>
<evidence type="ECO:0000259" key="2">
    <source>
        <dbReference type="Pfam" id="PF14244"/>
    </source>
</evidence>
<evidence type="ECO:0000259" key="3">
    <source>
        <dbReference type="Pfam" id="PF22936"/>
    </source>
</evidence>
<evidence type="ECO:0008006" key="7">
    <source>
        <dbReference type="Google" id="ProtNLM"/>
    </source>
</evidence>
<comment type="caution">
    <text evidence="5">The sequence shown here is derived from an EMBL/GenBank/DDBJ whole genome shotgun (WGS) entry which is preliminary data.</text>
</comment>
<evidence type="ECO:0000313" key="6">
    <source>
        <dbReference type="Proteomes" id="UP000634136"/>
    </source>
</evidence>
<dbReference type="Pfam" id="PF14244">
    <property type="entry name" value="Retrotran_gag_3"/>
    <property type="match status" value="1"/>
</dbReference>
<proteinExistence type="predicted"/>
<dbReference type="Pfam" id="PF25418">
    <property type="entry name" value="DUF7890"/>
    <property type="match status" value="1"/>
</dbReference>
<dbReference type="PANTHER" id="PTHR37610">
    <property type="entry name" value="CCHC-TYPE DOMAIN-CONTAINING PROTEIN"/>
    <property type="match status" value="1"/>
</dbReference>
<feature type="domain" description="DUF7890" evidence="4">
    <location>
        <begin position="560"/>
        <end position="595"/>
    </location>
</feature>
<evidence type="ECO:0000256" key="1">
    <source>
        <dbReference type="SAM" id="MobiDB-lite"/>
    </source>
</evidence>
<feature type="region of interest" description="Disordered" evidence="1">
    <location>
        <begin position="1"/>
        <end position="21"/>
    </location>
</feature>
<dbReference type="PANTHER" id="PTHR37610:SF40">
    <property type="entry name" value="OS01G0909600 PROTEIN"/>
    <property type="match status" value="1"/>
</dbReference>
<reference evidence="5" key="1">
    <citation type="submission" date="2020-09" db="EMBL/GenBank/DDBJ databases">
        <title>Genome-Enabled Discovery of Anthraquinone Biosynthesis in Senna tora.</title>
        <authorList>
            <person name="Kang S.-H."/>
            <person name="Pandey R.P."/>
            <person name="Lee C.-M."/>
            <person name="Sim J.-S."/>
            <person name="Jeong J.-T."/>
            <person name="Choi B.-S."/>
            <person name="Jung M."/>
            <person name="Ginzburg D."/>
            <person name="Zhao K."/>
            <person name="Won S.Y."/>
            <person name="Oh T.-J."/>
            <person name="Yu Y."/>
            <person name="Kim N.-H."/>
            <person name="Lee O.R."/>
            <person name="Lee T.-H."/>
            <person name="Bashyal P."/>
            <person name="Kim T.-S."/>
            <person name="Lee W.-H."/>
            <person name="Kawkins C."/>
            <person name="Kim C.-K."/>
            <person name="Kim J.S."/>
            <person name="Ahn B.O."/>
            <person name="Rhee S.Y."/>
            <person name="Sohng J.K."/>
        </authorList>
    </citation>
    <scope>NUCLEOTIDE SEQUENCE</scope>
    <source>
        <tissue evidence="5">Leaf</tissue>
    </source>
</reference>
<dbReference type="Pfam" id="PF22936">
    <property type="entry name" value="Pol_BBD"/>
    <property type="match status" value="1"/>
</dbReference>
<organism evidence="5 6">
    <name type="scientific">Senna tora</name>
    <dbReference type="NCBI Taxonomy" id="362788"/>
    <lineage>
        <taxon>Eukaryota</taxon>
        <taxon>Viridiplantae</taxon>
        <taxon>Streptophyta</taxon>
        <taxon>Embryophyta</taxon>
        <taxon>Tracheophyta</taxon>
        <taxon>Spermatophyta</taxon>
        <taxon>Magnoliopsida</taxon>
        <taxon>eudicotyledons</taxon>
        <taxon>Gunneridae</taxon>
        <taxon>Pentapetalae</taxon>
        <taxon>rosids</taxon>
        <taxon>fabids</taxon>
        <taxon>Fabales</taxon>
        <taxon>Fabaceae</taxon>
        <taxon>Caesalpinioideae</taxon>
        <taxon>Cassia clade</taxon>
        <taxon>Senna</taxon>
    </lineage>
</organism>
<protein>
    <recommendedName>
        <fullName evidence="7">Retrotransposon Copia-like N-terminal domain-containing protein</fullName>
    </recommendedName>
</protein>
<dbReference type="InterPro" id="IPR054722">
    <property type="entry name" value="PolX-like_BBD"/>
</dbReference>
<dbReference type="InterPro" id="IPR029472">
    <property type="entry name" value="Copia-like_N"/>
</dbReference>